<dbReference type="GO" id="GO:0032153">
    <property type="term" value="C:cell division site"/>
    <property type="evidence" value="ECO:0007669"/>
    <property type="project" value="EnsemblFungi"/>
</dbReference>
<dbReference type="SUPFAM" id="SSF56112">
    <property type="entry name" value="Protein kinase-like (PK-like)"/>
    <property type="match status" value="1"/>
</dbReference>
<dbReference type="GO" id="GO:0001402">
    <property type="term" value="P:signal transduction involved in filamentous growth"/>
    <property type="evidence" value="ECO:0007669"/>
    <property type="project" value="EnsemblFungi"/>
</dbReference>
<dbReference type="SMART" id="SM00220">
    <property type="entry name" value="S_TKc"/>
    <property type="match status" value="1"/>
</dbReference>
<dbReference type="OrthoDB" id="10252354at2759"/>
<dbReference type="STRING" id="1284197.S8A9U7"/>
<organism evidence="16 17">
    <name type="scientific">Dactylellina haptotyla (strain CBS 200.50)</name>
    <name type="common">Nematode-trapping fungus</name>
    <name type="synonym">Monacrosporium haptotylum</name>
    <dbReference type="NCBI Taxonomy" id="1284197"/>
    <lineage>
        <taxon>Eukaryota</taxon>
        <taxon>Fungi</taxon>
        <taxon>Dikarya</taxon>
        <taxon>Ascomycota</taxon>
        <taxon>Pezizomycotina</taxon>
        <taxon>Orbiliomycetes</taxon>
        <taxon>Orbiliales</taxon>
        <taxon>Orbiliaceae</taxon>
        <taxon>Dactylellina</taxon>
    </lineage>
</organism>
<dbReference type="InterPro" id="IPR017441">
    <property type="entry name" value="Protein_kinase_ATP_BS"/>
</dbReference>
<sequence length="384" mass="42505">MAADQFAPRTLAKKNKKGLKLGGAGPEAGHSSLTSRIDKRDSVVETLHGLEVGVEYQLQLRHEDFEVLHELGSGNGGTVSKVVYKPRKIIMARKVIHIEAKPAVRKQIVRELQIMYECHSPYIVSFYGAYRNDEDVIMCMEFMEPGSLDQVSKVMGSLDIAQLRVIAESVLRGLVYLYDIHKIMHRDIKPSNILMNGNGQIKLADFGVSGELVNSVADTFVGTSTYMSPERIQGGKYTVKSDVWSFGLTLMELALGRFPFGSDGGSGDKRASSGPMGILDLLQSIVNEPAPRLPEDKYPVELSDFCDKCLAKNPDERLSPKDLLEHDLIKLDLPVDLEQWADDIINTAARQKAEKNGQPPPPPRIRDRSQPSIPTIGSQRKPKA</sequence>
<evidence type="ECO:0000256" key="3">
    <source>
        <dbReference type="ARBA" id="ARBA00022679"/>
    </source>
</evidence>
<dbReference type="GO" id="GO:0043332">
    <property type="term" value="C:mating projection tip"/>
    <property type="evidence" value="ECO:0007669"/>
    <property type="project" value="EnsemblFungi"/>
</dbReference>
<gene>
    <name evidence="16" type="ORF">H072_6442</name>
</gene>
<dbReference type="GO" id="GO:0034307">
    <property type="term" value="P:regulation of ascospore formation"/>
    <property type="evidence" value="ECO:0007669"/>
    <property type="project" value="EnsemblFungi"/>
</dbReference>
<dbReference type="GO" id="GO:0007124">
    <property type="term" value="P:pseudohyphal growth"/>
    <property type="evidence" value="ECO:0007669"/>
    <property type="project" value="EnsemblFungi"/>
</dbReference>
<evidence type="ECO:0000256" key="12">
    <source>
        <dbReference type="PROSITE-ProRule" id="PRU10141"/>
    </source>
</evidence>
<evidence type="ECO:0000313" key="16">
    <source>
        <dbReference type="EMBL" id="EPS39760.1"/>
    </source>
</evidence>
<dbReference type="PANTHER" id="PTHR47448">
    <property type="entry name" value="DUAL SPECIFICITY MITOGEN-ACTIVATED PROTEIN KINASE KINASE DSOR1-LIKE PROTEIN"/>
    <property type="match status" value="1"/>
</dbReference>
<dbReference type="InterPro" id="IPR011009">
    <property type="entry name" value="Kinase-like_dom_sf"/>
</dbReference>
<dbReference type="InterPro" id="IPR050915">
    <property type="entry name" value="MAP_kinase_kinase"/>
</dbReference>
<feature type="binding site" evidence="12">
    <location>
        <position position="94"/>
    </location>
    <ligand>
        <name>ATP</name>
        <dbReference type="ChEBI" id="CHEBI:30616"/>
    </ligand>
</feature>
<evidence type="ECO:0000256" key="9">
    <source>
        <dbReference type="ARBA" id="ARBA00049014"/>
    </source>
</evidence>
<reference evidence="16 17" key="1">
    <citation type="journal article" date="2013" name="PLoS Genet.">
        <title>Genomic mechanisms accounting for the adaptation to parasitism in nematode-trapping fungi.</title>
        <authorList>
            <person name="Meerupati T."/>
            <person name="Andersson K.M."/>
            <person name="Friman E."/>
            <person name="Kumar D."/>
            <person name="Tunlid A."/>
            <person name="Ahren D."/>
        </authorList>
    </citation>
    <scope>NUCLEOTIDE SEQUENCE [LARGE SCALE GENOMIC DNA]</scope>
    <source>
        <strain evidence="16 17">CBS 200.50</strain>
    </source>
</reference>
<evidence type="ECO:0000256" key="1">
    <source>
        <dbReference type="ARBA" id="ARBA00022527"/>
    </source>
</evidence>
<comment type="catalytic activity">
    <reaction evidence="11">
        <text>L-tyrosyl-[protein] + ATP = O-phospho-L-tyrosyl-[protein] + ADP + H(+)</text>
        <dbReference type="Rhea" id="RHEA:10596"/>
        <dbReference type="Rhea" id="RHEA-COMP:10136"/>
        <dbReference type="Rhea" id="RHEA-COMP:20101"/>
        <dbReference type="ChEBI" id="CHEBI:15378"/>
        <dbReference type="ChEBI" id="CHEBI:30616"/>
        <dbReference type="ChEBI" id="CHEBI:46858"/>
        <dbReference type="ChEBI" id="CHEBI:61978"/>
        <dbReference type="ChEBI" id="CHEBI:456216"/>
        <dbReference type="EC" id="2.7.12.2"/>
    </reaction>
</comment>
<evidence type="ECO:0000256" key="7">
    <source>
        <dbReference type="ARBA" id="ARBA00038035"/>
    </source>
</evidence>
<comment type="similarity">
    <text evidence="7">Belongs to the protein kinase superfamily. STE Ser/Thr protein kinase family. MAP kinase kinase subfamily.</text>
</comment>
<keyword evidence="1 13" id="KW-0723">Serine/threonine-protein kinase</keyword>
<keyword evidence="2" id="KW-0597">Phosphoprotein</keyword>
<dbReference type="EMBL" id="AQGS01000445">
    <property type="protein sequence ID" value="EPS39760.1"/>
    <property type="molecule type" value="Genomic_DNA"/>
</dbReference>
<dbReference type="Gene3D" id="3.30.200.20">
    <property type="entry name" value="Phosphorylase Kinase, domain 1"/>
    <property type="match status" value="1"/>
</dbReference>
<dbReference type="Gene3D" id="1.10.510.10">
    <property type="entry name" value="Transferase(Phosphotransferase) domain 1"/>
    <property type="match status" value="1"/>
</dbReference>
<dbReference type="GO" id="GO:0004708">
    <property type="term" value="F:MAP kinase kinase activity"/>
    <property type="evidence" value="ECO:0007669"/>
    <property type="project" value="UniProtKB-EC"/>
</dbReference>
<dbReference type="InterPro" id="IPR008271">
    <property type="entry name" value="Ser/Thr_kinase_AS"/>
</dbReference>
<dbReference type="PANTHER" id="PTHR47448:SF1">
    <property type="entry name" value="SERINE_THREONINE-PROTEIN KINASE STE7 HOMOLOG"/>
    <property type="match status" value="1"/>
</dbReference>
<name>S8A9U7_DACHA</name>
<dbReference type="eggNOG" id="KOG0581">
    <property type="taxonomic scope" value="Eukaryota"/>
</dbReference>
<feature type="domain" description="Protein kinase" evidence="15">
    <location>
        <begin position="65"/>
        <end position="329"/>
    </location>
</feature>
<reference evidence="17" key="2">
    <citation type="submission" date="2013-04" db="EMBL/GenBank/DDBJ databases">
        <title>Genomic mechanisms accounting for the adaptation to parasitism in nematode-trapping fungi.</title>
        <authorList>
            <person name="Ahren D.G."/>
        </authorList>
    </citation>
    <scope>NUCLEOTIDE SEQUENCE [LARGE SCALE GENOMIC DNA]</scope>
    <source>
        <strain evidence="17">CBS 200.50</strain>
    </source>
</reference>
<dbReference type="HOGENOM" id="CLU_000288_63_23_1"/>
<comment type="catalytic activity">
    <reaction evidence="10">
        <text>L-threonyl-[protein] + ATP = O-phospho-L-threonyl-[protein] + ADP + H(+)</text>
        <dbReference type="Rhea" id="RHEA:46608"/>
        <dbReference type="Rhea" id="RHEA-COMP:11060"/>
        <dbReference type="Rhea" id="RHEA-COMP:11605"/>
        <dbReference type="ChEBI" id="CHEBI:15378"/>
        <dbReference type="ChEBI" id="CHEBI:30013"/>
        <dbReference type="ChEBI" id="CHEBI:30616"/>
        <dbReference type="ChEBI" id="CHEBI:61977"/>
        <dbReference type="ChEBI" id="CHEBI:456216"/>
        <dbReference type="EC" id="2.7.12.2"/>
    </reaction>
</comment>
<evidence type="ECO:0000313" key="17">
    <source>
        <dbReference type="Proteomes" id="UP000015100"/>
    </source>
</evidence>
<dbReference type="GO" id="GO:0001403">
    <property type="term" value="P:invasive growth in response to glucose limitation"/>
    <property type="evidence" value="ECO:0007669"/>
    <property type="project" value="EnsemblFungi"/>
</dbReference>
<evidence type="ECO:0000256" key="4">
    <source>
        <dbReference type="ARBA" id="ARBA00022741"/>
    </source>
</evidence>
<evidence type="ECO:0000256" key="6">
    <source>
        <dbReference type="ARBA" id="ARBA00022840"/>
    </source>
</evidence>
<feature type="region of interest" description="Disordered" evidence="14">
    <location>
        <begin position="348"/>
        <end position="384"/>
    </location>
</feature>
<dbReference type="PROSITE" id="PS00107">
    <property type="entry name" value="PROTEIN_KINASE_ATP"/>
    <property type="match status" value="1"/>
</dbReference>
<dbReference type="GO" id="GO:0000196">
    <property type="term" value="P:cell integrity MAPK cascade"/>
    <property type="evidence" value="ECO:0007669"/>
    <property type="project" value="EnsemblFungi"/>
</dbReference>
<evidence type="ECO:0000256" key="10">
    <source>
        <dbReference type="ARBA" id="ARBA00049299"/>
    </source>
</evidence>
<evidence type="ECO:0000256" key="14">
    <source>
        <dbReference type="SAM" id="MobiDB-lite"/>
    </source>
</evidence>
<evidence type="ECO:0000256" key="8">
    <source>
        <dbReference type="ARBA" id="ARBA00038999"/>
    </source>
</evidence>
<dbReference type="Proteomes" id="UP000015100">
    <property type="component" value="Unassembled WGS sequence"/>
</dbReference>
<dbReference type="EC" id="2.7.12.2" evidence="8"/>
<dbReference type="GO" id="GO:0004674">
    <property type="term" value="F:protein serine/threonine kinase activity"/>
    <property type="evidence" value="ECO:0007669"/>
    <property type="project" value="UniProtKB-KW"/>
</dbReference>
<keyword evidence="17" id="KW-1185">Reference proteome</keyword>
<protein>
    <recommendedName>
        <fullName evidence="8">mitogen-activated protein kinase kinase</fullName>
        <ecNumber evidence="8">2.7.12.2</ecNumber>
    </recommendedName>
</protein>
<evidence type="ECO:0000256" key="11">
    <source>
        <dbReference type="ARBA" id="ARBA00051693"/>
    </source>
</evidence>
<dbReference type="AlphaFoldDB" id="S8A9U7"/>
<keyword evidence="3" id="KW-0808">Transferase</keyword>
<evidence type="ECO:0000256" key="5">
    <source>
        <dbReference type="ARBA" id="ARBA00022777"/>
    </source>
</evidence>
<keyword evidence="4 12" id="KW-0547">Nucleotide-binding</keyword>
<dbReference type="FunFam" id="1.10.510.10:FF:000921">
    <property type="entry name" value="Serine/threonine-protein kinase STE7"/>
    <property type="match status" value="1"/>
</dbReference>
<dbReference type="InterPro" id="IPR000719">
    <property type="entry name" value="Prot_kinase_dom"/>
</dbReference>
<keyword evidence="6 12" id="KW-0067">ATP-binding</keyword>
<dbReference type="GO" id="GO:0071507">
    <property type="term" value="P:pheromone response MAPK cascade"/>
    <property type="evidence" value="ECO:0007669"/>
    <property type="project" value="EnsemblFungi"/>
</dbReference>
<evidence type="ECO:0000259" key="15">
    <source>
        <dbReference type="PROSITE" id="PS50011"/>
    </source>
</evidence>
<keyword evidence="5" id="KW-0418">Kinase</keyword>
<dbReference type="OMA" id="CHDMYER"/>
<comment type="caution">
    <text evidence="16">The sequence shown here is derived from an EMBL/GenBank/DDBJ whole genome shotgun (WGS) entry which is preliminary data.</text>
</comment>
<evidence type="ECO:0000256" key="13">
    <source>
        <dbReference type="RuleBase" id="RU000304"/>
    </source>
</evidence>
<comment type="catalytic activity">
    <reaction evidence="9">
        <text>L-seryl-[protein] + ATP = O-phospho-L-seryl-[protein] + ADP + H(+)</text>
        <dbReference type="Rhea" id="RHEA:17989"/>
        <dbReference type="Rhea" id="RHEA-COMP:9863"/>
        <dbReference type="Rhea" id="RHEA-COMP:11604"/>
        <dbReference type="ChEBI" id="CHEBI:15378"/>
        <dbReference type="ChEBI" id="CHEBI:29999"/>
        <dbReference type="ChEBI" id="CHEBI:30616"/>
        <dbReference type="ChEBI" id="CHEBI:83421"/>
        <dbReference type="ChEBI" id="CHEBI:456216"/>
        <dbReference type="EC" id="2.7.12.2"/>
    </reaction>
</comment>
<feature type="region of interest" description="Disordered" evidence="14">
    <location>
        <begin position="15"/>
        <end position="35"/>
    </location>
</feature>
<proteinExistence type="inferred from homology"/>
<dbReference type="PROSITE" id="PS00108">
    <property type="entry name" value="PROTEIN_KINASE_ST"/>
    <property type="match status" value="1"/>
</dbReference>
<dbReference type="GO" id="GO:0005737">
    <property type="term" value="C:cytoplasm"/>
    <property type="evidence" value="ECO:0007669"/>
    <property type="project" value="EnsemblFungi"/>
</dbReference>
<dbReference type="PROSITE" id="PS50011">
    <property type="entry name" value="PROTEIN_KINASE_DOM"/>
    <property type="match status" value="1"/>
</dbReference>
<dbReference type="GO" id="GO:0005524">
    <property type="term" value="F:ATP binding"/>
    <property type="evidence" value="ECO:0007669"/>
    <property type="project" value="UniProtKB-UniRule"/>
</dbReference>
<dbReference type="FunFam" id="3.30.200.20:FF:000040">
    <property type="entry name" value="Dual specificity mitogen-activated protein kinase kinase"/>
    <property type="match status" value="1"/>
</dbReference>
<evidence type="ECO:0000256" key="2">
    <source>
        <dbReference type="ARBA" id="ARBA00022553"/>
    </source>
</evidence>
<dbReference type="Pfam" id="PF00069">
    <property type="entry name" value="Pkinase"/>
    <property type="match status" value="1"/>
</dbReference>
<accession>S8A9U7</accession>